<reference evidence="1" key="2">
    <citation type="journal article" date="2015" name="Data Brief">
        <title>Shoot transcriptome of the giant reed, Arundo donax.</title>
        <authorList>
            <person name="Barrero R.A."/>
            <person name="Guerrero F.D."/>
            <person name="Moolhuijzen P."/>
            <person name="Goolsby J.A."/>
            <person name="Tidwell J."/>
            <person name="Bellgard S.E."/>
            <person name="Bellgard M.I."/>
        </authorList>
    </citation>
    <scope>NUCLEOTIDE SEQUENCE</scope>
    <source>
        <tissue evidence="1">Shoot tissue taken approximately 20 cm above the soil surface</tissue>
    </source>
</reference>
<dbReference type="AlphaFoldDB" id="A0A0A8Z6T9"/>
<evidence type="ECO:0000313" key="1">
    <source>
        <dbReference type="EMBL" id="JAD30557.1"/>
    </source>
</evidence>
<accession>A0A0A8Z6T9</accession>
<name>A0A0A8Z6T9_ARUDO</name>
<dbReference type="EMBL" id="GBRH01267338">
    <property type="protein sequence ID" value="JAD30557.1"/>
    <property type="molecule type" value="Transcribed_RNA"/>
</dbReference>
<proteinExistence type="predicted"/>
<protein>
    <submittedName>
        <fullName evidence="1">Uncharacterized protein</fullName>
    </submittedName>
</protein>
<organism evidence="1">
    <name type="scientific">Arundo donax</name>
    <name type="common">Giant reed</name>
    <name type="synonym">Donax arundinaceus</name>
    <dbReference type="NCBI Taxonomy" id="35708"/>
    <lineage>
        <taxon>Eukaryota</taxon>
        <taxon>Viridiplantae</taxon>
        <taxon>Streptophyta</taxon>
        <taxon>Embryophyta</taxon>
        <taxon>Tracheophyta</taxon>
        <taxon>Spermatophyta</taxon>
        <taxon>Magnoliopsida</taxon>
        <taxon>Liliopsida</taxon>
        <taxon>Poales</taxon>
        <taxon>Poaceae</taxon>
        <taxon>PACMAD clade</taxon>
        <taxon>Arundinoideae</taxon>
        <taxon>Arundineae</taxon>
        <taxon>Arundo</taxon>
    </lineage>
</organism>
<reference evidence="1" key="1">
    <citation type="submission" date="2014-09" db="EMBL/GenBank/DDBJ databases">
        <authorList>
            <person name="Magalhaes I.L.F."/>
            <person name="Oliveira U."/>
            <person name="Santos F.R."/>
            <person name="Vidigal T.H.D.A."/>
            <person name="Brescovit A.D."/>
            <person name="Santos A.J."/>
        </authorList>
    </citation>
    <scope>NUCLEOTIDE SEQUENCE</scope>
    <source>
        <tissue evidence="1">Shoot tissue taken approximately 20 cm above the soil surface</tissue>
    </source>
</reference>
<sequence length="26" mass="3068">MECLQALYPMILKQHSICVKEIKFNS</sequence>